<reference evidence="6 7" key="1">
    <citation type="submission" date="2020-06" db="EMBL/GenBank/DDBJ databases">
        <title>Dyadobacter sandarakinus sp. nov., isolated from the soil of the Arctic Yellow River Station.</title>
        <authorList>
            <person name="Zhang Y."/>
            <person name="Peng F."/>
        </authorList>
    </citation>
    <scope>NUCLEOTIDE SEQUENCE [LARGE SCALE GENOMIC DNA]</scope>
    <source>
        <strain evidence="6 7">Q3-56</strain>
    </source>
</reference>
<keyword evidence="5" id="KW-0732">Signal</keyword>
<dbReference type="PROSITE" id="PS50005">
    <property type="entry name" value="TPR"/>
    <property type="match status" value="1"/>
</dbReference>
<dbReference type="InterPro" id="IPR019734">
    <property type="entry name" value="TPR_rpt"/>
</dbReference>
<dbReference type="SMART" id="SM00028">
    <property type="entry name" value="TPR"/>
    <property type="match status" value="3"/>
</dbReference>
<keyword evidence="2 3" id="KW-0802">TPR repeat</keyword>
<evidence type="ECO:0000313" key="7">
    <source>
        <dbReference type="Proteomes" id="UP000612680"/>
    </source>
</evidence>
<dbReference type="Pfam" id="PF14559">
    <property type="entry name" value="TPR_19"/>
    <property type="match status" value="1"/>
</dbReference>
<dbReference type="PANTHER" id="PTHR45586:SF1">
    <property type="entry name" value="LIPOPOLYSACCHARIDE ASSEMBLY PROTEIN B"/>
    <property type="match status" value="1"/>
</dbReference>
<dbReference type="EMBL" id="CP056775">
    <property type="protein sequence ID" value="QRR00461.1"/>
    <property type="molecule type" value="Genomic_DNA"/>
</dbReference>
<sequence>MKKLFFVSALGLFSIGAFAQDAVNKAMVDQYRKDKEKSDKDVADPKNSAKASFWMERAKLYENIASNGSEVDSSAAKTALEAYKKVVELDVNKKGEPGKSSKEATNALTGAEGTVLFNAFVKQGAEKYQAKNLAGALEMFQAAQEINKKDTTASLYGGIAAQQLDKKEDAKTQFEKYVANGGKDPSVFYGLAQLYRADNNFDKAIEALNKGLEKSPGNKDLKSEVVNILLASGKEDQAINELTTLAQNDPKNVQNLVNLAILYDNTSSKANQRIKEIQGKLGQGNSKASSLTKNLESEKSKIEVYDGEVKRITALIKKTPKNTDLKRQLADVNNKKKESLAAIATMEGEAKAAAASASSTDNAGLEKELADLKAKQKDASEKAVTNYKKVLEVDGANYDALYNLGVFYFNEAVQLKSEVDNMNMTEYQQRGKEVEGRVCGKFKKAKPYFEKAVQAKDEAEAKENLATVNSVLEQFTAKQVACVEE</sequence>
<keyword evidence="4" id="KW-0175">Coiled coil</keyword>
<evidence type="ECO:0000256" key="1">
    <source>
        <dbReference type="ARBA" id="ARBA00022737"/>
    </source>
</evidence>
<dbReference type="Proteomes" id="UP000612680">
    <property type="component" value="Chromosome"/>
</dbReference>
<proteinExistence type="predicted"/>
<dbReference type="InterPro" id="IPR051012">
    <property type="entry name" value="CellSynth/LPSAsmb/PSIAsmb"/>
</dbReference>
<accession>A0ABX7I2Z4</accession>
<feature type="signal peptide" evidence="5">
    <location>
        <begin position="1"/>
        <end position="19"/>
    </location>
</feature>
<dbReference type="InterPro" id="IPR011990">
    <property type="entry name" value="TPR-like_helical_dom_sf"/>
</dbReference>
<evidence type="ECO:0000256" key="4">
    <source>
        <dbReference type="SAM" id="Coils"/>
    </source>
</evidence>
<evidence type="ECO:0000256" key="3">
    <source>
        <dbReference type="PROSITE-ProRule" id="PRU00339"/>
    </source>
</evidence>
<evidence type="ECO:0000256" key="5">
    <source>
        <dbReference type="SAM" id="SignalP"/>
    </source>
</evidence>
<dbReference type="SUPFAM" id="SSF48452">
    <property type="entry name" value="TPR-like"/>
    <property type="match status" value="2"/>
</dbReference>
<protein>
    <submittedName>
        <fullName evidence="6">Tetratricopeptide repeat protein</fullName>
    </submittedName>
</protein>
<organism evidence="6 7">
    <name type="scientific">Dyadobacter sandarakinus</name>
    <dbReference type="NCBI Taxonomy" id="2747268"/>
    <lineage>
        <taxon>Bacteria</taxon>
        <taxon>Pseudomonadati</taxon>
        <taxon>Bacteroidota</taxon>
        <taxon>Cytophagia</taxon>
        <taxon>Cytophagales</taxon>
        <taxon>Spirosomataceae</taxon>
        <taxon>Dyadobacter</taxon>
    </lineage>
</organism>
<feature type="repeat" description="TPR" evidence="3">
    <location>
        <begin position="185"/>
        <end position="218"/>
    </location>
</feature>
<name>A0ABX7I2Z4_9BACT</name>
<dbReference type="Gene3D" id="1.25.40.10">
    <property type="entry name" value="Tetratricopeptide repeat domain"/>
    <property type="match status" value="2"/>
</dbReference>
<dbReference type="PANTHER" id="PTHR45586">
    <property type="entry name" value="TPR REPEAT-CONTAINING PROTEIN PA4667"/>
    <property type="match status" value="1"/>
</dbReference>
<feature type="coiled-coil region" evidence="4">
    <location>
        <begin position="322"/>
        <end position="382"/>
    </location>
</feature>
<keyword evidence="1" id="KW-0677">Repeat</keyword>
<keyword evidence="7" id="KW-1185">Reference proteome</keyword>
<evidence type="ECO:0000256" key="2">
    <source>
        <dbReference type="ARBA" id="ARBA00022803"/>
    </source>
</evidence>
<dbReference type="RefSeq" id="WP_204661538.1">
    <property type="nucleotide sequence ID" value="NZ_CP056775.1"/>
</dbReference>
<evidence type="ECO:0000313" key="6">
    <source>
        <dbReference type="EMBL" id="QRR00461.1"/>
    </source>
</evidence>
<feature type="chain" id="PRO_5046405213" evidence="5">
    <location>
        <begin position="20"/>
        <end position="485"/>
    </location>
</feature>
<gene>
    <name evidence="6" type="ORF">HWI92_05840</name>
</gene>